<dbReference type="Proteomes" id="UP000249341">
    <property type="component" value="Unassembled WGS sequence"/>
</dbReference>
<dbReference type="RefSeq" id="WP_111653026.1">
    <property type="nucleotide sequence ID" value="NZ_JACHWI010000003.1"/>
</dbReference>
<sequence length="683" mass="73382">MQRWVSLPLVGAALALVINLATDTIRIDAPWWPWAVWATTIALLVASIRLGRPQPVAGSLTDVAAVLADRVTEDWSTEAVRREISHPDPILVSWSSTGRPAAGRSTVLGSSTWQEFPLRGSTDALNEDILTAFRCLRHRQLVVLGAPGSGKSGFALLLTLALLGTREAAGPVPLLLAISEWDPNEPVNAYVSRRLAEDYAAVLSPHGNPGTLAGQLLERGLILPVLDGLDELRDVDRALDVLDRYASAGHPLVVTCRAIEYEEAVSRSAIVLTKAAVVELEPVTPKAAIRFLSYPETTRDRWAEVFDHLRAHPGGPLAEVLSTPLMVSLARITYRGAGTNPADLLASSTPEEVAGLLMSRYLSTVYGPRPGRWTGTIAYALDRRHSRDVRWWQFDAALLAARPRLTRFLTTTAAALLIGLVAAGAAAAANRAAPDLVLAAAFTAGSAAVAAAARGVLWARRPVGAWPDEYYLPMYRHPRFLASRALSIVGCAAVTGMLTGAWDAALLAGVAGLGATAVWSVLPPIRSYRPVPLDSLTDLRRLIAVQSLAHALPNGILWAAAAVMTGSPPLIAGLAGAVVYGGTGALSNGGLRALRFRLTHLRLAVRGRLPWRLNRFLADAHRRGVLRRAGAVYQFRHVLLQEHLAASVNAPRGRAPRPRVSRRGPPSRLAAYEPAHVDRRWPH</sequence>
<evidence type="ECO:0000256" key="2">
    <source>
        <dbReference type="SAM" id="Phobius"/>
    </source>
</evidence>
<proteinExistence type="predicted"/>
<accession>A0A327Z5S5</accession>
<feature type="transmembrane region" description="Helical" evidence="2">
    <location>
        <begin position="408"/>
        <end position="430"/>
    </location>
</feature>
<feature type="transmembrane region" description="Helical" evidence="2">
    <location>
        <begin position="542"/>
        <end position="564"/>
    </location>
</feature>
<feature type="transmembrane region" description="Helical" evidence="2">
    <location>
        <begin position="504"/>
        <end position="522"/>
    </location>
</feature>
<dbReference type="Gene3D" id="3.40.50.300">
    <property type="entry name" value="P-loop containing nucleotide triphosphate hydrolases"/>
    <property type="match status" value="1"/>
</dbReference>
<comment type="caution">
    <text evidence="3">The sequence shown here is derived from an EMBL/GenBank/DDBJ whole genome shotgun (WGS) entry which is preliminary data.</text>
</comment>
<feature type="transmembrane region" description="Helical" evidence="2">
    <location>
        <begin position="31"/>
        <end position="50"/>
    </location>
</feature>
<feature type="transmembrane region" description="Helical" evidence="2">
    <location>
        <begin position="436"/>
        <end position="459"/>
    </location>
</feature>
<dbReference type="EMBL" id="QLMJ01000018">
    <property type="protein sequence ID" value="RAK29336.1"/>
    <property type="molecule type" value="Genomic_DNA"/>
</dbReference>
<evidence type="ECO:0000313" key="4">
    <source>
        <dbReference type="Proteomes" id="UP000249341"/>
    </source>
</evidence>
<protein>
    <recommendedName>
        <fullName evidence="5">NACHT domain-containing protein</fullName>
    </recommendedName>
</protein>
<evidence type="ECO:0000313" key="3">
    <source>
        <dbReference type="EMBL" id="RAK29336.1"/>
    </source>
</evidence>
<keyword evidence="2" id="KW-0472">Membrane</keyword>
<evidence type="ECO:0008006" key="5">
    <source>
        <dbReference type="Google" id="ProtNLM"/>
    </source>
</evidence>
<keyword evidence="2" id="KW-1133">Transmembrane helix</keyword>
<keyword evidence="4" id="KW-1185">Reference proteome</keyword>
<feature type="transmembrane region" description="Helical" evidence="2">
    <location>
        <begin position="570"/>
        <end position="591"/>
    </location>
</feature>
<organism evidence="3 4">
    <name type="scientific">Actinoplanes lutulentus</name>
    <dbReference type="NCBI Taxonomy" id="1287878"/>
    <lineage>
        <taxon>Bacteria</taxon>
        <taxon>Bacillati</taxon>
        <taxon>Actinomycetota</taxon>
        <taxon>Actinomycetes</taxon>
        <taxon>Micromonosporales</taxon>
        <taxon>Micromonosporaceae</taxon>
        <taxon>Actinoplanes</taxon>
    </lineage>
</organism>
<gene>
    <name evidence="3" type="ORF">B0I29_118128</name>
</gene>
<feature type="region of interest" description="Disordered" evidence="1">
    <location>
        <begin position="650"/>
        <end position="673"/>
    </location>
</feature>
<reference evidence="3 4" key="1">
    <citation type="submission" date="2018-06" db="EMBL/GenBank/DDBJ databases">
        <title>Genomic Encyclopedia of Type Strains, Phase III (KMG-III): the genomes of soil and plant-associated and newly described type strains.</title>
        <authorList>
            <person name="Whitman W."/>
        </authorList>
    </citation>
    <scope>NUCLEOTIDE SEQUENCE [LARGE SCALE GENOMIC DNA]</scope>
    <source>
        <strain evidence="3 4">CGMCC 4.7090</strain>
    </source>
</reference>
<dbReference type="AlphaFoldDB" id="A0A327Z5S5"/>
<dbReference type="OrthoDB" id="419058at2"/>
<evidence type="ECO:0000256" key="1">
    <source>
        <dbReference type="SAM" id="MobiDB-lite"/>
    </source>
</evidence>
<keyword evidence="2" id="KW-0812">Transmembrane</keyword>
<feature type="transmembrane region" description="Helical" evidence="2">
    <location>
        <begin position="480"/>
        <end position="498"/>
    </location>
</feature>
<dbReference type="InterPro" id="IPR027417">
    <property type="entry name" value="P-loop_NTPase"/>
</dbReference>
<name>A0A327Z5S5_9ACTN</name>